<evidence type="ECO:0000256" key="2">
    <source>
        <dbReference type="SAM" id="Phobius"/>
    </source>
</evidence>
<dbReference type="EMBL" id="CP018866">
    <property type="protein sequence ID" value="AST92281.1"/>
    <property type="molecule type" value="Genomic_DNA"/>
</dbReference>
<dbReference type="CDD" id="cd00118">
    <property type="entry name" value="LysM"/>
    <property type="match status" value="1"/>
</dbReference>
<feature type="transmembrane region" description="Helical" evidence="2">
    <location>
        <begin position="46"/>
        <end position="65"/>
    </location>
</feature>
<feature type="compositionally biased region" description="Low complexity" evidence="1">
    <location>
        <begin position="123"/>
        <end position="136"/>
    </location>
</feature>
<keyword evidence="2" id="KW-0472">Membrane</keyword>
<feature type="compositionally biased region" description="Basic residues" evidence="1">
    <location>
        <begin position="18"/>
        <end position="36"/>
    </location>
</feature>
<dbReference type="SUPFAM" id="SSF54106">
    <property type="entry name" value="LysM domain"/>
    <property type="match status" value="1"/>
</dbReference>
<dbReference type="InterPro" id="IPR036779">
    <property type="entry name" value="LysM_dom_sf"/>
</dbReference>
<accession>A0A223KS08</accession>
<keyword evidence="5" id="KW-1185">Reference proteome</keyword>
<dbReference type="KEGG" id="bcoh:BC6307_13785"/>
<keyword evidence="2" id="KW-1133">Transmembrane helix</keyword>
<dbReference type="RefSeq" id="WP_066418543.1">
    <property type="nucleotide sequence ID" value="NZ_CP018866.1"/>
</dbReference>
<dbReference type="Proteomes" id="UP000215224">
    <property type="component" value="Chromosome"/>
</dbReference>
<evidence type="ECO:0000313" key="5">
    <source>
        <dbReference type="Proteomes" id="UP000215224"/>
    </source>
</evidence>
<dbReference type="AlphaFoldDB" id="A0A223KS08"/>
<feature type="compositionally biased region" description="Basic and acidic residues" evidence="1">
    <location>
        <begin position="137"/>
        <end position="151"/>
    </location>
</feature>
<dbReference type="Pfam" id="PF01476">
    <property type="entry name" value="LysM"/>
    <property type="match status" value="1"/>
</dbReference>
<dbReference type="STRING" id="1314751.GCA_001591425_03286"/>
<reference evidence="4 5" key="1">
    <citation type="submission" date="2016-12" db="EMBL/GenBank/DDBJ databases">
        <title>The whole genome sequencing and assembly of Bacillus cohnii DSM 6307T strain.</title>
        <authorList>
            <person name="Lee Y.-J."/>
            <person name="Yi H."/>
            <person name="Bahn Y.-S."/>
            <person name="Kim J.F."/>
            <person name="Lee D.-W."/>
        </authorList>
    </citation>
    <scope>NUCLEOTIDE SEQUENCE [LARGE SCALE GENOMIC DNA]</scope>
    <source>
        <strain evidence="4 5">DSM 6307</strain>
    </source>
</reference>
<keyword evidence="2" id="KW-0812">Transmembrane</keyword>
<feature type="compositionally biased region" description="Polar residues" evidence="1">
    <location>
        <begin position="88"/>
        <end position="98"/>
    </location>
</feature>
<organism evidence="4 5">
    <name type="scientific">Sutcliffiella cohnii</name>
    <dbReference type="NCBI Taxonomy" id="33932"/>
    <lineage>
        <taxon>Bacteria</taxon>
        <taxon>Bacillati</taxon>
        <taxon>Bacillota</taxon>
        <taxon>Bacilli</taxon>
        <taxon>Bacillales</taxon>
        <taxon>Bacillaceae</taxon>
        <taxon>Sutcliffiella</taxon>
    </lineage>
</organism>
<gene>
    <name evidence="4" type="ORF">BC6307_13785</name>
</gene>
<evidence type="ECO:0000256" key="1">
    <source>
        <dbReference type="SAM" id="MobiDB-lite"/>
    </source>
</evidence>
<dbReference type="InterPro" id="IPR018392">
    <property type="entry name" value="LysM"/>
</dbReference>
<evidence type="ECO:0000259" key="3">
    <source>
        <dbReference type="PROSITE" id="PS51782"/>
    </source>
</evidence>
<sequence length="215" mass="24954">MDKKKETKDQASELRDKAKIKKAYPPRSKVHADKKKKTKWKIHYPIVRLVFISFLLIPIVILAVTQQQKGNSILSKILPTENRMAEQIQISKPTSQPSQEDKKDEEKDEEVVIVDKQTDSSISNPKDSGNNSNNNTKDPKSEAEPKKEEKVIDRQKIEDNVEIKYHTVEKEETLYRISMKYYNGRHGEKIIRDYNGLINNDIKEGQVLKIPIKKE</sequence>
<feature type="domain" description="LysM" evidence="3">
    <location>
        <begin position="164"/>
        <end position="210"/>
    </location>
</feature>
<feature type="compositionally biased region" description="Basic and acidic residues" evidence="1">
    <location>
        <begin position="1"/>
        <end position="17"/>
    </location>
</feature>
<feature type="region of interest" description="Disordered" evidence="1">
    <location>
        <begin position="88"/>
        <end position="151"/>
    </location>
</feature>
<feature type="region of interest" description="Disordered" evidence="1">
    <location>
        <begin position="1"/>
        <end position="36"/>
    </location>
</feature>
<dbReference type="Gene3D" id="3.10.350.10">
    <property type="entry name" value="LysM domain"/>
    <property type="match status" value="1"/>
</dbReference>
<evidence type="ECO:0000313" key="4">
    <source>
        <dbReference type="EMBL" id="AST92281.1"/>
    </source>
</evidence>
<name>A0A223KS08_9BACI</name>
<dbReference type="SMART" id="SM00257">
    <property type="entry name" value="LysM"/>
    <property type="match status" value="1"/>
</dbReference>
<dbReference type="PROSITE" id="PS51782">
    <property type="entry name" value="LYSM"/>
    <property type="match status" value="1"/>
</dbReference>
<proteinExistence type="predicted"/>
<protein>
    <recommendedName>
        <fullName evidence="3">LysM domain-containing protein</fullName>
    </recommendedName>
</protein>